<dbReference type="InParanoid" id="A0A2P6NJL7"/>
<proteinExistence type="predicted"/>
<dbReference type="Proteomes" id="UP000241769">
    <property type="component" value="Unassembled WGS sequence"/>
</dbReference>
<comment type="caution">
    <text evidence="1">The sequence shown here is derived from an EMBL/GenBank/DDBJ whole genome shotgun (WGS) entry which is preliminary data.</text>
</comment>
<dbReference type="AlphaFoldDB" id="A0A2P6NJL7"/>
<name>A0A2P6NJL7_9EUKA</name>
<evidence type="ECO:0000313" key="1">
    <source>
        <dbReference type="EMBL" id="PRP84163.1"/>
    </source>
</evidence>
<accession>A0A2P6NJL7</accession>
<evidence type="ECO:0000313" key="2">
    <source>
        <dbReference type="Proteomes" id="UP000241769"/>
    </source>
</evidence>
<feature type="non-terminal residue" evidence="1">
    <location>
        <position position="1"/>
    </location>
</feature>
<organism evidence="1 2">
    <name type="scientific">Planoprotostelium fungivorum</name>
    <dbReference type="NCBI Taxonomy" id="1890364"/>
    <lineage>
        <taxon>Eukaryota</taxon>
        <taxon>Amoebozoa</taxon>
        <taxon>Evosea</taxon>
        <taxon>Variosea</taxon>
        <taxon>Cavosteliida</taxon>
        <taxon>Cavosteliaceae</taxon>
        <taxon>Planoprotostelium</taxon>
    </lineage>
</organism>
<protein>
    <submittedName>
        <fullName evidence="1">Uncharacterized protein</fullName>
    </submittedName>
</protein>
<keyword evidence="2" id="KW-1185">Reference proteome</keyword>
<sequence length="56" mass="6346">LAPRGSRMSVQLLHRSLFLAQNTVMFVVDLLKSIDNLWRTPNPAQLISPFVDSPVR</sequence>
<reference evidence="1 2" key="1">
    <citation type="journal article" date="2018" name="Genome Biol. Evol.">
        <title>Multiple Roots of Fruiting Body Formation in Amoebozoa.</title>
        <authorList>
            <person name="Hillmann F."/>
            <person name="Forbes G."/>
            <person name="Novohradska S."/>
            <person name="Ferling I."/>
            <person name="Riege K."/>
            <person name="Groth M."/>
            <person name="Westermann M."/>
            <person name="Marz M."/>
            <person name="Spaller T."/>
            <person name="Winckler T."/>
            <person name="Schaap P."/>
            <person name="Glockner G."/>
        </authorList>
    </citation>
    <scope>NUCLEOTIDE SEQUENCE [LARGE SCALE GENOMIC DNA]</scope>
    <source>
        <strain evidence="1 2">Jena</strain>
    </source>
</reference>
<gene>
    <name evidence="1" type="ORF">PROFUN_04154</name>
</gene>
<dbReference type="EMBL" id="MDYQ01000069">
    <property type="protein sequence ID" value="PRP84163.1"/>
    <property type="molecule type" value="Genomic_DNA"/>
</dbReference>